<feature type="domain" description="J" evidence="3">
    <location>
        <begin position="10"/>
        <end position="76"/>
    </location>
</feature>
<dbReference type="Pfam" id="PF00226">
    <property type="entry name" value="DnaJ"/>
    <property type="match status" value="1"/>
</dbReference>
<organism evidence="4 5">
    <name type="scientific">Tropilaelaps mercedesae</name>
    <dbReference type="NCBI Taxonomy" id="418985"/>
    <lineage>
        <taxon>Eukaryota</taxon>
        <taxon>Metazoa</taxon>
        <taxon>Ecdysozoa</taxon>
        <taxon>Arthropoda</taxon>
        <taxon>Chelicerata</taxon>
        <taxon>Arachnida</taxon>
        <taxon>Acari</taxon>
        <taxon>Parasitiformes</taxon>
        <taxon>Mesostigmata</taxon>
        <taxon>Gamasina</taxon>
        <taxon>Dermanyssoidea</taxon>
        <taxon>Laelapidae</taxon>
        <taxon>Tropilaelaps</taxon>
    </lineage>
</organism>
<dbReference type="Proteomes" id="UP000192247">
    <property type="component" value="Unassembled WGS sequence"/>
</dbReference>
<dbReference type="OrthoDB" id="10250354at2759"/>
<dbReference type="InterPro" id="IPR018253">
    <property type="entry name" value="DnaJ_domain_CS"/>
</dbReference>
<dbReference type="PRINTS" id="PR00625">
    <property type="entry name" value="JDOMAIN"/>
</dbReference>
<gene>
    <name evidence="4" type="ORF">BIW11_00011</name>
</gene>
<evidence type="ECO:0000256" key="2">
    <source>
        <dbReference type="SAM" id="MobiDB-lite"/>
    </source>
</evidence>
<dbReference type="PROSITE" id="PS50076">
    <property type="entry name" value="DNAJ_2"/>
    <property type="match status" value="1"/>
</dbReference>
<dbReference type="InterPro" id="IPR036869">
    <property type="entry name" value="J_dom_sf"/>
</dbReference>
<dbReference type="SMART" id="SM00271">
    <property type="entry name" value="DnaJ"/>
    <property type="match status" value="1"/>
</dbReference>
<dbReference type="EMBL" id="MNPL01000107">
    <property type="protein sequence ID" value="OQR80332.1"/>
    <property type="molecule type" value="Genomic_DNA"/>
</dbReference>
<name>A0A1V9Y3M4_9ACAR</name>
<evidence type="ECO:0000256" key="1">
    <source>
        <dbReference type="ARBA" id="ARBA00023186"/>
    </source>
</evidence>
<dbReference type="SUPFAM" id="SSF46565">
    <property type="entry name" value="Chaperone J-domain"/>
    <property type="match status" value="1"/>
</dbReference>
<dbReference type="PANTHER" id="PTHR45168:SF3">
    <property type="entry name" value="DNAJ HEAT SHOCK PROTEIN FAMILY (HSP40) MEMBER B2"/>
    <property type="match status" value="1"/>
</dbReference>
<dbReference type="FunCoup" id="A0A1V9Y3M4">
    <property type="interactions" value="374"/>
</dbReference>
<dbReference type="InterPro" id="IPR001623">
    <property type="entry name" value="DnaJ_domain"/>
</dbReference>
<evidence type="ECO:0000313" key="5">
    <source>
        <dbReference type="Proteomes" id="UP000192247"/>
    </source>
</evidence>
<dbReference type="GO" id="GO:0030544">
    <property type="term" value="F:Hsp70 protein binding"/>
    <property type="evidence" value="ECO:0007669"/>
    <property type="project" value="InterPro"/>
</dbReference>
<dbReference type="AlphaFoldDB" id="A0A1V9Y3M4"/>
<evidence type="ECO:0000313" key="4">
    <source>
        <dbReference type="EMBL" id="OQR80332.1"/>
    </source>
</evidence>
<dbReference type="InParanoid" id="A0A1V9Y3M4"/>
<proteinExistence type="predicted"/>
<dbReference type="Gene3D" id="1.10.287.110">
    <property type="entry name" value="DnaJ domain"/>
    <property type="match status" value="1"/>
</dbReference>
<dbReference type="CDD" id="cd06257">
    <property type="entry name" value="DnaJ"/>
    <property type="match status" value="1"/>
</dbReference>
<dbReference type="PROSITE" id="PS00636">
    <property type="entry name" value="DNAJ_1"/>
    <property type="match status" value="1"/>
</dbReference>
<feature type="region of interest" description="Disordered" evidence="2">
    <location>
        <begin position="162"/>
        <end position="186"/>
    </location>
</feature>
<sequence length="331" mass="36398">MPQHMAGTREYYSTLELSRSASPEEVKKAYRKLALKWHPDKNPNNKEEAERRFKDISEAYEVLSDEKKRRIYDKYGKEGLSGAAGGHAASARANQYGGSRHHPYSSGAHGGIDELFASFVFRDPEEVFREFFRNDPFSSDTFGFFGEPLLFTTNPPTAAQINARPGGGSRRQGRHGAHAAPQNPHGYGVQRVQRVDDMFGMNPFMMSPFGAMNMGLGMVPMGFGMPLMGGFNGVFGQLATEPVDMSAMNTGSVTTFTSSSVSFGGGPNMRRTSSSTHFVNGKKIETRKVVENGTETITVIEDGVVKKRTVNGQPQALQQHTMATQHFMLHG</sequence>
<keyword evidence="5" id="KW-1185">Reference proteome</keyword>
<dbReference type="InterPro" id="IPR043183">
    <property type="entry name" value="DNJB2/6-like"/>
</dbReference>
<keyword evidence="1" id="KW-0143">Chaperone</keyword>
<comment type="caution">
    <text evidence="4">The sequence shown here is derived from an EMBL/GenBank/DDBJ whole genome shotgun (WGS) entry which is preliminary data.</text>
</comment>
<protein>
    <submittedName>
        <fullName evidence="4">DnaJsubfamily B member 2-like</fullName>
    </submittedName>
</protein>
<evidence type="ECO:0000259" key="3">
    <source>
        <dbReference type="PROSITE" id="PS50076"/>
    </source>
</evidence>
<dbReference type="PANTHER" id="PTHR45168">
    <property type="entry name" value="DNAJ HOMOLOG SUBFAMILY B MEMBER 2"/>
    <property type="match status" value="1"/>
</dbReference>
<dbReference type="GO" id="GO:0051082">
    <property type="term" value="F:unfolded protein binding"/>
    <property type="evidence" value="ECO:0007669"/>
    <property type="project" value="InterPro"/>
</dbReference>
<accession>A0A1V9Y3M4</accession>
<dbReference type="STRING" id="418985.A0A1V9Y3M4"/>
<reference evidence="4 5" key="1">
    <citation type="journal article" date="2017" name="Gigascience">
        <title>Draft genome of the honey bee ectoparasitic mite, Tropilaelaps mercedesae, is shaped by the parasitic life history.</title>
        <authorList>
            <person name="Dong X."/>
            <person name="Armstrong S.D."/>
            <person name="Xia D."/>
            <person name="Makepeace B.L."/>
            <person name="Darby A.C."/>
            <person name="Kadowaki T."/>
        </authorList>
    </citation>
    <scope>NUCLEOTIDE SEQUENCE [LARGE SCALE GENOMIC DNA]</scope>
    <source>
        <strain evidence="4">Wuxi-XJTLU</strain>
    </source>
</reference>